<dbReference type="SFLD" id="SFLDS00003">
    <property type="entry name" value="Haloacid_Dehalogenase"/>
    <property type="match status" value="1"/>
</dbReference>
<keyword evidence="6" id="KW-1185">Reference proteome</keyword>
<keyword evidence="2" id="KW-0479">Metal-binding</keyword>
<reference evidence="5 6" key="1">
    <citation type="submission" date="2019-05" db="EMBL/GenBank/DDBJ databases">
        <authorList>
            <person name="Zhang J.-Y."/>
            <person name="Feg X."/>
            <person name="Du Z.-J."/>
        </authorList>
    </citation>
    <scope>NUCLEOTIDE SEQUENCE [LARGE SCALE GENOMIC DNA]</scope>
    <source>
        <strain evidence="5 6">RZ26</strain>
    </source>
</reference>
<dbReference type="InterPro" id="IPR023214">
    <property type="entry name" value="HAD_sf"/>
</dbReference>
<dbReference type="Pfam" id="PF13419">
    <property type="entry name" value="HAD_2"/>
    <property type="match status" value="1"/>
</dbReference>
<dbReference type="InterPro" id="IPR051400">
    <property type="entry name" value="HAD-like_hydrolase"/>
</dbReference>
<dbReference type="GO" id="GO:0016791">
    <property type="term" value="F:phosphatase activity"/>
    <property type="evidence" value="ECO:0007669"/>
    <property type="project" value="TreeGrafter"/>
</dbReference>
<evidence type="ECO:0000256" key="3">
    <source>
        <dbReference type="ARBA" id="ARBA00022801"/>
    </source>
</evidence>
<dbReference type="InterPro" id="IPR036412">
    <property type="entry name" value="HAD-like_sf"/>
</dbReference>
<dbReference type="GO" id="GO:0044281">
    <property type="term" value="P:small molecule metabolic process"/>
    <property type="evidence" value="ECO:0007669"/>
    <property type="project" value="UniProtKB-ARBA"/>
</dbReference>
<protein>
    <submittedName>
        <fullName evidence="5">HAD family hydrolase</fullName>
    </submittedName>
</protein>
<dbReference type="OrthoDB" id="9809962at2"/>
<gene>
    <name evidence="5" type="ORF">FEE95_18065</name>
</gene>
<dbReference type="RefSeq" id="WP_138659428.1">
    <property type="nucleotide sequence ID" value="NZ_VATY01000004.1"/>
</dbReference>
<dbReference type="Proteomes" id="UP000310314">
    <property type="component" value="Unassembled WGS sequence"/>
</dbReference>
<accession>A0A5S3PHQ3</accession>
<dbReference type="PANTHER" id="PTHR46470">
    <property type="entry name" value="N-ACYLNEURAMINATE-9-PHOSPHATASE"/>
    <property type="match status" value="1"/>
</dbReference>
<keyword evidence="3 5" id="KW-0378">Hydrolase</keyword>
<comment type="cofactor">
    <cofactor evidence="1">
        <name>Mg(2+)</name>
        <dbReference type="ChEBI" id="CHEBI:18420"/>
    </cofactor>
</comment>
<dbReference type="PANTHER" id="PTHR46470:SF2">
    <property type="entry name" value="GLYCERALDEHYDE 3-PHOSPHATE PHOSPHATASE"/>
    <property type="match status" value="1"/>
</dbReference>
<proteinExistence type="predicted"/>
<keyword evidence="4" id="KW-0460">Magnesium</keyword>
<name>A0A5S3PHQ3_9FLAO</name>
<organism evidence="5 6">
    <name type="scientific">Maribacter algarum</name>
    <name type="common">ex Zhang et al. 2020</name>
    <dbReference type="NCBI Taxonomy" id="2578118"/>
    <lineage>
        <taxon>Bacteria</taxon>
        <taxon>Pseudomonadati</taxon>
        <taxon>Bacteroidota</taxon>
        <taxon>Flavobacteriia</taxon>
        <taxon>Flavobacteriales</taxon>
        <taxon>Flavobacteriaceae</taxon>
        <taxon>Maribacter</taxon>
    </lineage>
</organism>
<dbReference type="SFLD" id="SFLDG01129">
    <property type="entry name" value="C1.5:_HAD__Beta-PGM__Phosphata"/>
    <property type="match status" value="1"/>
</dbReference>
<sequence length="218" mass="25608">MDIKVDQNTVIVFDLDDTLYNEIDYLKSAYTALAKDLEPENWEQLYANLFSLYRNNENPFKYVSENFGVSTTELIELYRDHIPNITPFEGVLQKFQIIKDRKGKIAILTDGRSKSQRNKINALGLIPYLDYIVISEEIGSEKPDKKNFKSIENHFKVKNYYYIGDNLKKDFITPNQRGWQTIALLDNGLNIHSNAYLYNKEEHLPHNYVLHFDQLNFI</sequence>
<evidence type="ECO:0000256" key="4">
    <source>
        <dbReference type="ARBA" id="ARBA00022842"/>
    </source>
</evidence>
<evidence type="ECO:0000256" key="2">
    <source>
        <dbReference type="ARBA" id="ARBA00022723"/>
    </source>
</evidence>
<dbReference type="SUPFAM" id="SSF56784">
    <property type="entry name" value="HAD-like"/>
    <property type="match status" value="1"/>
</dbReference>
<dbReference type="AlphaFoldDB" id="A0A5S3PHQ3"/>
<dbReference type="EMBL" id="VATY01000004">
    <property type="protein sequence ID" value="TMM53804.1"/>
    <property type="molecule type" value="Genomic_DNA"/>
</dbReference>
<comment type="caution">
    <text evidence="5">The sequence shown here is derived from an EMBL/GenBank/DDBJ whole genome shotgun (WGS) entry which is preliminary data.</text>
</comment>
<evidence type="ECO:0000313" key="6">
    <source>
        <dbReference type="Proteomes" id="UP000310314"/>
    </source>
</evidence>
<dbReference type="Gene3D" id="1.10.150.520">
    <property type="match status" value="1"/>
</dbReference>
<evidence type="ECO:0000256" key="1">
    <source>
        <dbReference type="ARBA" id="ARBA00001946"/>
    </source>
</evidence>
<dbReference type="InterPro" id="IPR006439">
    <property type="entry name" value="HAD-SF_hydro_IA"/>
</dbReference>
<dbReference type="GO" id="GO:0046872">
    <property type="term" value="F:metal ion binding"/>
    <property type="evidence" value="ECO:0007669"/>
    <property type="project" value="UniProtKB-KW"/>
</dbReference>
<dbReference type="Gene3D" id="3.40.50.1000">
    <property type="entry name" value="HAD superfamily/HAD-like"/>
    <property type="match status" value="1"/>
</dbReference>
<evidence type="ECO:0000313" key="5">
    <source>
        <dbReference type="EMBL" id="TMM53804.1"/>
    </source>
</evidence>
<dbReference type="InterPro" id="IPR041492">
    <property type="entry name" value="HAD_2"/>
</dbReference>
<dbReference type="NCBIfam" id="TIGR01549">
    <property type="entry name" value="HAD-SF-IA-v1"/>
    <property type="match status" value="1"/>
</dbReference>